<protein>
    <submittedName>
        <fullName evidence="2">SCF apoptosis response protein 1, isoform CRA_d</fullName>
    </submittedName>
</protein>
<feature type="compositionally biased region" description="Low complexity" evidence="1">
    <location>
        <begin position="52"/>
        <end position="72"/>
    </location>
</feature>
<evidence type="ECO:0000256" key="1">
    <source>
        <dbReference type="SAM" id="MobiDB-lite"/>
    </source>
</evidence>
<proteinExistence type="predicted"/>
<organism evidence="2 3">
    <name type="scientific">Rattus norvegicus</name>
    <name type="common">Rat</name>
    <dbReference type="NCBI Taxonomy" id="10116"/>
    <lineage>
        <taxon>Eukaryota</taxon>
        <taxon>Metazoa</taxon>
        <taxon>Chordata</taxon>
        <taxon>Craniata</taxon>
        <taxon>Vertebrata</taxon>
        <taxon>Euteleostomi</taxon>
        <taxon>Mammalia</taxon>
        <taxon>Eutheria</taxon>
        <taxon>Euarchontoglires</taxon>
        <taxon>Glires</taxon>
        <taxon>Rodentia</taxon>
        <taxon>Myomorpha</taxon>
        <taxon>Muroidea</taxon>
        <taxon>Muridae</taxon>
        <taxon>Murinae</taxon>
        <taxon>Rattus</taxon>
    </lineage>
</organism>
<reference evidence="2 3" key="1">
    <citation type="submission" date="2005-09" db="EMBL/GenBank/DDBJ databases">
        <authorList>
            <person name="Mural R.J."/>
            <person name="Li P.W."/>
            <person name="Adams M.D."/>
            <person name="Amanatides P.G."/>
            <person name="Baden-Tillson H."/>
            <person name="Barnstead M."/>
            <person name="Chin S.H."/>
            <person name="Dew I."/>
            <person name="Evans C.A."/>
            <person name="Ferriera S."/>
            <person name="Flanigan M."/>
            <person name="Fosler C."/>
            <person name="Glodek A."/>
            <person name="Gu Z."/>
            <person name="Holt R.A."/>
            <person name="Jennings D."/>
            <person name="Kraft C.L."/>
            <person name="Lu F."/>
            <person name="Nguyen T."/>
            <person name="Nusskern D.R."/>
            <person name="Pfannkoch C.M."/>
            <person name="Sitter C."/>
            <person name="Sutton G.G."/>
            <person name="Venter J.C."/>
            <person name="Wang Z."/>
            <person name="Woodage T."/>
            <person name="Zheng X.H."/>
            <person name="Zhong F."/>
        </authorList>
    </citation>
    <scope>NUCLEOTIDE SEQUENCE [LARGE SCALE GENOMIC DNA]</scope>
    <source>
        <strain>BN</strain>
        <strain evidence="3">Sprague-Dawley</strain>
    </source>
</reference>
<feature type="compositionally biased region" description="Pro residues" evidence="1">
    <location>
        <begin position="27"/>
        <end position="51"/>
    </location>
</feature>
<evidence type="ECO:0000313" key="3">
    <source>
        <dbReference type="Proteomes" id="UP000234681"/>
    </source>
</evidence>
<dbReference type="EMBL" id="CH474005">
    <property type="protein sequence ID" value="EDL96521.1"/>
    <property type="molecule type" value="Genomic_DNA"/>
</dbReference>
<feature type="compositionally biased region" description="Low complexity" evidence="1">
    <location>
        <begin position="86"/>
        <end position="98"/>
    </location>
</feature>
<name>A6JX89_RAT</name>
<accession>A6JX89</accession>
<feature type="region of interest" description="Disordered" evidence="1">
    <location>
        <begin position="1"/>
        <end position="102"/>
    </location>
</feature>
<evidence type="ECO:0000313" key="2">
    <source>
        <dbReference type="EMBL" id="EDL96521.1"/>
    </source>
</evidence>
<gene>
    <name evidence="2" type="primary">LOC499941</name>
    <name evidence="2" type="ORF">rCG_32316</name>
</gene>
<dbReference type="Proteomes" id="UP000234681">
    <property type="component" value="Chromosome 3"/>
</dbReference>
<sequence length="122" mass="13341">MRAGTFRPPRKYGSRRSEELSSAASPECPPRPHFRLPPLPRSRLPGPPGPQGTPQAQPHPAGAARSHAPAAACRERTQRARRRGRCSCVSGSGRSSSRTFYSQRQSLFSPYPICISSHKDPP</sequence>
<dbReference type="AlphaFoldDB" id="A6JX89"/>